<reference evidence="9" key="2">
    <citation type="journal article" date="2021" name="PeerJ">
        <title>Extensive microbial diversity within the chicken gut microbiome revealed by metagenomics and culture.</title>
        <authorList>
            <person name="Gilroy R."/>
            <person name="Ravi A."/>
            <person name="Getino M."/>
            <person name="Pursley I."/>
            <person name="Horton D.L."/>
            <person name="Alikhan N.F."/>
            <person name="Baker D."/>
            <person name="Gharbi K."/>
            <person name="Hall N."/>
            <person name="Watson M."/>
            <person name="Adriaenssens E.M."/>
            <person name="Foster-Nyarko E."/>
            <person name="Jarju S."/>
            <person name="Secka A."/>
            <person name="Antonio M."/>
            <person name="Oren A."/>
            <person name="Chaudhuri R.R."/>
            <person name="La Ragione R."/>
            <person name="Hildebrand F."/>
            <person name="Pallen M.J."/>
        </authorList>
    </citation>
    <scope>NUCLEOTIDE SEQUENCE</scope>
    <source>
        <strain evidence="9">ChiBcec2-4451</strain>
    </source>
</reference>
<dbReference type="Gene3D" id="3.50.30.60">
    <property type="entry name" value="LD-carboxypeptidase A C-terminal domain-like"/>
    <property type="match status" value="1"/>
</dbReference>
<dbReference type="GO" id="GO:0008236">
    <property type="term" value="F:serine-type peptidase activity"/>
    <property type="evidence" value="ECO:0007669"/>
    <property type="project" value="UniProtKB-KW"/>
</dbReference>
<feature type="active site" description="Charge relay system" evidence="6">
    <location>
        <position position="202"/>
    </location>
</feature>
<evidence type="ECO:0000259" key="8">
    <source>
        <dbReference type="Pfam" id="PF17676"/>
    </source>
</evidence>
<evidence type="ECO:0000256" key="4">
    <source>
        <dbReference type="ARBA" id="ARBA00022801"/>
    </source>
</evidence>
<dbReference type="PANTHER" id="PTHR30237:SF2">
    <property type="entry name" value="MUREIN TETRAPEPTIDE CARBOXYPEPTIDASE"/>
    <property type="match status" value="1"/>
</dbReference>
<dbReference type="InterPro" id="IPR027461">
    <property type="entry name" value="Carboxypeptidase_A_C_sf"/>
</dbReference>
<name>A0A9D1T644_9FIRM</name>
<evidence type="ECO:0000256" key="1">
    <source>
        <dbReference type="ARBA" id="ARBA00010233"/>
    </source>
</evidence>
<dbReference type="PANTHER" id="PTHR30237">
    <property type="entry name" value="MURAMOYLTETRAPEPTIDE CARBOXYPEPTIDASE"/>
    <property type="match status" value="1"/>
</dbReference>
<dbReference type="Gene3D" id="3.40.50.10740">
    <property type="entry name" value="Class I glutamine amidotransferase-like"/>
    <property type="match status" value="1"/>
</dbReference>
<dbReference type="InterPro" id="IPR003507">
    <property type="entry name" value="S66_fam"/>
</dbReference>
<dbReference type="AlphaFoldDB" id="A0A9D1T644"/>
<evidence type="ECO:0000256" key="5">
    <source>
        <dbReference type="ARBA" id="ARBA00022825"/>
    </source>
</evidence>
<dbReference type="PIRSF" id="PIRSF028757">
    <property type="entry name" value="LD-carboxypeptidase"/>
    <property type="match status" value="1"/>
</dbReference>
<dbReference type="EMBL" id="DVON01000166">
    <property type="protein sequence ID" value="HIV12987.1"/>
    <property type="molecule type" value="Genomic_DNA"/>
</dbReference>
<dbReference type="SUPFAM" id="SSF52317">
    <property type="entry name" value="Class I glutamine amidotransferase-like"/>
    <property type="match status" value="1"/>
</dbReference>
<organism evidence="9 10">
    <name type="scientific">Candidatus Pullilachnospira stercoravium</name>
    <dbReference type="NCBI Taxonomy" id="2840913"/>
    <lineage>
        <taxon>Bacteria</taxon>
        <taxon>Bacillati</taxon>
        <taxon>Bacillota</taxon>
        <taxon>Clostridia</taxon>
        <taxon>Lachnospirales</taxon>
        <taxon>Lachnospiraceae</taxon>
        <taxon>Lachnospiraceae incertae sedis</taxon>
        <taxon>Candidatus Pullilachnospira</taxon>
    </lineage>
</organism>
<dbReference type="InterPro" id="IPR040921">
    <property type="entry name" value="Peptidase_S66C"/>
</dbReference>
<dbReference type="Pfam" id="PF02016">
    <property type="entry name" value="Peptidase_S66"/>
    <property type="match status" value="1"/>
</dbReference>
<dbReference type="InterPro" id="IPR040449">
    <property type="entry name" value="Peptidase_S66_N"/>
</dbReference>
<evidence type="ECO:0000313" key="10">
    <source>
        <dbReference type="Proteomes" id="UP000886723"/>
    </source>
</evidence>
<evidence type="ECO:0000259" key="7">
    <source>
        <dbReference type="Pfam" id="PF02016"/>
    </source>
</evidence>
<comment type="caution">
    <text evidence="9">The sequence shown here is derived from an EMBL/GenBank/DDBJ whole genome shotgun (WGS) entry which is preliminary data.</text>
</comment>
<feature type="domain" description="LD-carboxypeptidase C-terminal" evidence="8">
    <location>
        <begin position="171"/>
        <end position="285"/>
    </location>
</feature>
<dbReference type="InterPro" id="IPR029062">
    <property type="entry name" value="Class_I_gatase-like"/>
</dbReference>
<evidence type="ECO:0000256" key="2">
    <source>
        <dbReference type="ARBA" id="ARBA00022645"/>
    </source>
</evidence>
<dbReference type="Proteomes" id="UP000886723">
    <property type="component" value="Unassembled WGS sequence"/>
</dbReference>
<protein>
    <submittedName>
        <fullName evidence="9">LD-carboxypeptidase</fullName>
    </submittedName>
</protein>
<reference evidence="9" key="1">
    <citation type="submission" date="2020-10" db="EMBL/GenBank/DDBJ databases">
        <authorList>
            <person name="Gilroy R."/>
        </authorList>
    </citation>
    <scope>NUCLEOTIDE SEQUENCE</scope>
    <source>
        <strain evidence="9">ChiBcec2-4451</strain>
    </source>
</reference>
<keyword evidence="4" id="KW-0378">Hydrolase</keyword>
<dbReference type="SUPFAM" id="SSF141986">
    <property type="entry name" value="LD-carboxypeptidase A C-terminal domain-like"/>
    <property type="match status" value="1"/>
</dbReference>
<evidence type="ECO:0000256" key="6">
    <source>
        <dbReference type="PIRSR" id="PIRSR028757-1"/>
    </source>
</evidence>
<dbReference type="Pfam" id="PF17676">
    <property type="entry name" value="Peptidase_S66C"/>
    <property type="match status" value="1"/>
</dbReference>
<sequence length="294" mass="32159">MEYRKKKGQAAIVCCSDGLGEEACRQTSLLCRKLMGMGLEPVVSPFLARGETIFSGTAAQRARILMDCYRDPGIRMILDVSGGNLANQILEYLDFEVIRACRKPFWGYSDLTVMLNAVWSKTGNCGFLYQARNLAREQGEDQELRFSDTVLNGGNSLFPDDWEFFQGSRMEGIILGGNIRCFLKLAGTDYFPDLTGKLLFLESLGGGVGVTASLLAQLRQMGVFSRIRGLLLGTFTELEASKACPNIRQLVADAVQDLRLPVAFTRLAGHGPDSRAIPIGAECSITAGATHILR</sequence>
<evidence type="ECO:0000313" key="9">
    <source>
        <dbReference type="EMBL" id="HIV12987.1"/>
    </source>
</evidence>
<dbReference type="CDD" id="cd07062">
    <property type="entry name" value="Peptidase_S66_mccF_like"/>
    <property type="match status" value="1"/>
</dbReference>
<keyword evidence="2" id="KW-0121">Carboxypeptidase</keyword>
<feature type="active site" description="Nucleophile" evidence="6">
    <location>
        <position position="109"/>
    </location>
</feature>
<accession>A0A9D1T644</accession>
<keyword evidence="3" id="KW-0645">Protease</keyword>
<comment type="similarity">
    <text evidence="1">Belongs to the peptidase S66 family.</text>
</comment>
<feature type="domain" description="LD-carboxypeptidase N-terminal" evidence="7">
    <location>
        <begin position="11"/>
        <end position="126"/>
    </location>
</feature>
<dbReference type="GO" id="GO:0006508">
    <property type="term" value="P:proteolysis"/>
    <property type="evidence" value="ECO:0007669"/>
    <property type="project" value="UniProtKB-KW"/>
</dbReference>
<keyword evidence="5" id="KW-0720">Serine protease</keyword>
<dbReference type="InterPro" id="IPR027478">
    <property type="entry name" value="LdcA_N"/>
</dbReference>
<feature type="active site" description="Charge relay system" evidence="6">
    <location>
        <position position="270"/>
    </location>
</feature>
<evidence type="ECO:0000256" key="3">
    <source>
        <dbReference type="ARBA" id="ARBA00022670"/>
    </source>
</evidence>
<proteinExistence type="inferred from homology"/>
<gene>
    <name evidence="9" type="ORF">IAA63_07605</name>
</gene>
<dbReference type="GO" id="GO:0004180">
    <property type="term" value="F:carboxypeptidase activity"/>
    <property type="evidence" value="ECO:0007669"/>
    <property type="project" value="UniProtKB-KW"/>
</dbReference>